<keyword evidence="2" id="KW-0812">Transmembrane</keyword>
<evidence type="ECO:0008006" key="6">
    <source>
        <dbReference type="Google" id="ProtNLM"/>
    </source>
</evidence>
<evidence type="ECO:0000256" key="2">
    <source>
        <dbReference type="SAM" id="Phobius"/>
    </source>
</evidence>
<accession>A0A5N5QHS0</accession>
<keyword evidence="2" id="KW-1133">Transmembrane helix</keyword>
<protein>
    <recommendedName>
        <fullName evidence="6">Transmembrane protein</fullName>
    </recommendedName>
</protein>
<feature type="region of interest" description="Disordered" evidence="1">
    <location>
        <begin position="446"/>
        <end position="471"/>
    </location>
</feature>
<dbReference type="EMBL" id="SSOP01000141">
    <property type="protein sequence ID" value="KAB5590847.1"/>
    <property type="molecule type" value="Genomic_DNA"/>
</dbReference>
<dbReference type="Proteomes" id="UP000383932">
    <property type="component" value="Unassembled WGS sequence"/>
</dbReference>
<feature type="transmembrane region" description="Helical" evidence="2">
    <location>
        <begin position="207"/>
        <end position="231"/>
    </location>
</feature>
<evidence type="ECO:0000256" key="1">
    <source>
        <dbReference type="SAM" id="MobiDB-lite"/>
    </source>
</evidence>
<keyword evidence="5" id="KW-1185">Reference proteome</keyword>
<comment type="caution">
    <text evidence="4">The sequence shown here is derived from an EMBL/GenBank/DDBJ whole genome shotgun (WGS) entry which is preliminary data.</text>
</comment>
<dbReference type="OrthoDB" id="3187732at2759"/>
<evidence type="ECO:0000256" key="3">
    <source>
        <dbReference type="SAM" id="SignalP"/>
    </source>
</evidence>
<proteinExistence type="predicted"/>
<organism evidence="4 5">
    <name type="scientific">Ceratobasidium theobromae</name>
    <dbReference type="NCBI Taxonomy" id="1582974"/>
    <lineage>
        <taxon>Eukaryota</taxon>
        <taxon>Fungi</taxon>
        <taxon>Dikarya</taxon>
        <taxon>Basidiomycota</taxon>
        <taxon>Agaricomycotina</taxon>
        <taxon>Agaricomycetes</taxon>
        <taxon>Cantharellales</taxon>
        <taxon>Ceratobasidiaceae</taxon>
        <taxon>Ceratobasidium</taxon>
    </lineage>
</organism>
<dbReference type="AlphaFoldDB" id="A0A5N5QHS0"/>
<evidence type="ECO:0000313" key="4">
    <source>
        <dbReference type="EMBL" id="KAB5590847.1"/>
    </source>
</evidence>
<feature type="chain" id="PRO_5024303058" description="Transmembrane protein" evidence="3">
    <location>
        <begin position="26"/>
        <end position="471"/>
    </location>
</feature>
<reference evidence="4 5" key="1">
    <citation type="journal article" date="2019" name="Fungal Biol. Biotechnol.">
        <title>Draft genome sequence of fastidious pathogen Ceratobasidium theobromae, which causes vascular-streak dieback in Theobroma cacao.</title>
        <authorList>
            <person name="Ali S.S."/>
            <person name="Asman A."/>
            <person name="Shao J."/>
            <person name="Firmansyah A.P."/>
            <person name="Susilo A.W."/>
            <person name="Rosmana A."/>
            <person name="McMahon P."/>
            <person name="Junaid M."/>
            <person name="Guest D."/>
            <person name="Kheng T.Y."/>
            <person name="Meinhardt L.W."/>
            <person name="Bailey B.A."/>
        </authorList>
    </citation>
    <scope>NUCLEOTIDE SEQUENCE [LARGE SCALE GENOMIC DNA]</scope>
    <source>
        <strain evidence="4 5">CT2</strain>
    </source>
</reference>
<evidence type="ECO:0000313" key="5">
    <source>
        <dbReference type="Proteomes" id="UP000383932"/>
    </source>
</evidence>
<feature type="region of interest" description="Disordered" evidence="1">
    <location>
        <begin position="243"/>
        <end position="285"/>
    </location>
</feature>
<keyword evidence="3" id="KW-0732">Signal</keyword>
<gene>
    <name evidence="4" type="ORF">CTheo_5716</name>
</gene>
<feature type="compositionally biased region" description="Polar residues" evidence="1">
    <location>
        <begin position="274"/>
        <end position="285"/>
    </location>
</feature>
<feature type="signal peptide" evidence="3">
    <location>
        <begin position="1"/>
        <end position="25"/>
    </location>
</feature>
<name>A0A5N5QHS0_9AGAM</name>
<sequence>MLGTSPPILTFNILLCLTWVSVVSAFNFTNSFAGWVGNSTHTITWDSSNLDPDWYDITLVQPHDIGTVGVEVDSSWPVDWSMNVATHISSNDNHSLEFTLPPGCWPGIYYWVLQADKDKVIPVSTTFLISNGDAAMPTISSTPTIPNDGEPTTISSLVPVTVTQSMVGTSDGHLVTLKPSDVFSSVVVYTTIVVTSKGGHGTHPGRLHMILAVTLTALFLINAPIVVWLFLRYRRRPVRFASPASIPDKRSQPDLEDPPGSATLDLLGQDAPGPSSTPNSPLANVENTRQVWTIINGEKQLAVVPRHTSQPGPPTENPFADPVLRRLDTFPRLEVPESATQSNRFSLSSPTHVNAPFGGNAVTASMAPSTTYSWREPSDGTYVDRLSNETRLAEKMTQPNRQRALPESQPFSSEEIAARIFIPGRAMDMGPLGRDRVSDVDEYGLLPPDYSQATQPTIPFQRPLQAGPGAR</sequence>
<keyword evidence="2" id="KW-0472">Membrane</keyword>